<protein>
    <recommendedName>
        <fullName evidence="2">DUF7426 domain-containing protein</fullName>
    </recommendedName>
</protein>
<comment type="caution">
    <text evidence="3">The sequence shown here is derived from an EMBL/GenBank/DDBJ whole genome shotgun (WGS) entry which is preliminary data.</text>
</comment>
<reference evidence="3 4" key="1">
    <citation type="submission" date="2023-07" db="EMBL/GenBank/DDBJ databases">
        <title>Sequencing the genomes of 1000 actinobacteria strains.</title>
        <authorList>
            <person name="Klenk H.-P."/>
        </authorList>
    </citation>
    <scope>NUCLEOTIDE SEQUENCE [LARGE SCALE GENOMIC DNA]</scope>
    <source>
        <strain evidence="3 4">DSM 14555</strain>
    </source>
</reference>
<dbReference type="EMBL" id="JAVDQF010000001">
    <property type="protein sequence ID" value="MDR6268920.1"/>
    <property type="molecule type" value="Genomic_DNA"/>
</dbReference>
<dbReference type="Pfam" id="PF24201">
    <property type="entry name" value="DUF7426"/>
    <property type="match status" value="1"/>
</dbReference>
<feature type="domain" description="DUF7426" evidence="2">
    <location>
        <begin position="30"/>
        <end position="139"/>
    </location>
</feature>
<feature type="region of interest" description="Disordered" evidence="1">
    <location>
        <begin position="134"/>
        <end position="170"/>
    </location>
</feature>
<proteinExistence type="predicted"/>
<sequence length="170" mass="18342">MPSLSHSGGADSQLLEGNLTLAFRSLEEINGPIVLPIRGKEYTLPVVSLNDGLKLHSILSGENQDELFEELYRILLGDAWHQMTDDKVPAPIIDRVFYTALADFRTGREAAEDIWENGLPKGYSEIAAAAVQKAMTLQGAEPTTPQPDSTNGTNAKSKPAPGKKSSNTGH</sequence>
<feature type="compositionally biased region" description="Low complexity" evidence="1">
    <location>
        <begin position="155"/>
        <end position="170"/>
    </location>
</feature>
<gene>
    <name evidence="3" type="ORF">JOE69_001158</name>
</gene>
<evidence type="ECO:0000259" key="2">
    <source>
        <dbReference type="Pfam" id="PF24201"/>
    </source>
</evidence>
<organism evidence="3 4">
    <name type="scientific">Arthrobacter russicus</name>
    <dbReference type="NCBI Taxonomy" id="172040"/>
    <lineage>
        <taxon>Bacteria</taxon>
        <taxon>Bacillati</taxon>
        <taxon>Actinomycetota</taxon>
        <taxon>Actinomycetes</taxon>
        <taxon>Micrococcales</taxon>
        <taxon>Micrococcaceae</taxon>
        <taxon>Arthrobacter</taxon>
    </lineage>
</organism>
<evidence type="ECO:0000313" key="4">
    <source>
        <dbReference type="Proteomes" id="UP001185069"/>
    </source>
</evidence>
<accession>A0ABU1J916</accession>
<keyword evidence="4" id="KW-1185">Reference proteome</keyword>
<evidence type="ECO:0000313" key="3">
    <source>
        <dbReference type="EMBL" id="MDR6268920.1"/>
    </source>
</evidence>
<evidence type="ECO:0000256" key="1">
    <source>
        <dbReference type="SAM" id="MobiDB-lite"/>
    </source>
</evidence>
<feature type="compositionally biased region" description="Polar residues" evidence="1">
    <location>
        <begin position="141"/>
        <end position="154"/>
    </location>
</feature>
<dbReference type="Proteomes" id="UP001185069">
    <property type="component" value="Unassembled WGS sequence"/>
</dbReference>
<dbReference type="InterPro" id="IPR055849">
    <property type="entry name" value="DUF7426"/>
</dbReference>
<name>A0ABU1J916_9MICC</name>